<keyword evidence="1" id="KW-0808">Transferase</keyword>
<name>A0ABQ8Z007_9EUKA</name>
<sequence>MNINTRCVLLLIGIPCSGKTKLSQSIRSVSFCEKLSDLLPKFKSLTIWTITYDLFPEINESKTYSNNQYKEVRRNIFNLTSKVVQETPSELSHVAINKFVYSKNQNLSSKQPKRIKVEIQTESHNEEKQNEKIDNEKKPNNKNYHLFIVDDNMQLKSMRKQYARLCVDNGYSFLQIFLNPSLQSAINGDLKRDQKFHVGEATITKMYNELEVTPVNNKLSTWENHLVKIDFNLNEEIIKSNLIQNTIIQTPQTYLKDPFKILFDQQFLSLFLHFWKTKVPGLSKNEQLQITKQKQYERSKTQKNLMHQLDLFLRKEFKKMIIKKKIQPKLLSAHKKIIIKKARIESNSWKLSQEQFFEKFLSQFINFTSSDVNSEKNKTLEK</sequence>
<gene>
    <name evidence="1" type="ORF">M0813_16396</name>
</gene>
<dbReference type="Gene3D" id="3.40.50.300">
    <property type="entry name" value="P-loop containing nucleotide triphosphate hydrolases"/>
    <property type="match status" value="1"/>
</dbReference>
<dbReference type="PANTHER" id="PTHR20873:SF0">
    <property type="entry name" value="L-SERYL-TRNA(SEC) KINASE"/>
    <property type="match status" value="1"/>
</dbReference>
<evidence type="ECO:0000313" key="2">
    <source>
        <dbReference type="Proteomes" id="UP001150062"/>
    </source>
</evidence>
<keyword evidence="1" id="KW-0418">Kinase</keyword>
<accession>A0ABQ8Z007</accession>
<dbReference type="EMBL" id="JAOAOG010000085">
    <property type="protein sequence ID" value="KAJ6250134.1"/>
    <property type="molecule type" value="Genomic_DNA"/>
</dbReference>
<organism evidence="1 2">
    <name type="scientific">Anaeramoeba flamelloides</name>
    <dbReference type="NCBI Taxonomy" id="1746091"/>
    <lineage>
        <taxon>Eukaryota</taxon>
        <taxon>Metamonada</taxon>
        <taxon>Anaeramoebidae</taxon>
        <taxon>Anaeramoeba</taxon>
    </lineage>
</organism>
<evidence type="ECO:0000313" key="1">
    <source>
        <dbReference type="EMBL" id="KAJ6250134.1"/>
    </source>
</evidence>
<dbReference type="InterPro" id="IPR052648">
    <property type="entry name" value="Ser-tRNA(Sec)_kinase"/>
</dbReference>
<dbReference type="GO" id="GO:0016301">
    <property type="term" value="F:kinase activity"/>
    <property type="evidence" value="ECO:0007669"/>
    <property type="project" value="UniProtKB-KW"/>
</dbReference>
<comment type="caution">
    <text evidence="1">The sequence shown here is derived from an EMBL/GenBank/DDBJ whole genome shotgun (WGS) entry which is preliminary data.</text>
</comment>
<dbReference type="Proteomes" id="UP001150062">
    <property type="component" value="Unassembled WGS sequence"/>
</dbReference>
<protein>
    <submittedName>
        <fullName evidence="1">L-seryl-tRNA(Sec) kinase</fullName>
    </submittedName>
</protein>
<reference evidence="1" key="1">
    <citation type="submission" date="2022-08" db="EMBL/GenBank/DDBJ databases">
        <title>Novel sulfate-reducing endosymbionts in the free-living metamonad Anaeramoeba.</title>
        <authorList>
            <person name="Jerlstrom-Hultqvist J."/>
            <person name="Cepicka I."/>
            <person name="Gallot-Lavallee L."/>
            <person name="Salas-Leiva D."/>
            <person name="Curtis B.A."/>
            <person name="Zahonova K."/>
            <person name="Pipaliya S."/>
            <person name="Dacks J."/>
            <person name="Roger A.J."/>
        </authorList>
    </citation>
    <scope>NUCLEOTIDE SEQUENCE</scope>
    <source>
        <strain evidence="1">Schooner1</strain>
    </source>
</reference>
<keyword evidence="2" id="KW-1185">Reference proteome</keyword>
<proteinExistence type="predicted"/>
<dbReference type="InterPro" id="IPR027417">
    <property type="entry name" value="P-loop_NTPase"/>
</dbReference>
<dbReference type="SUPFAM" id="SSF52540">
    <property type="entry name" value="P-loop containing nucleoside triphosphate hydrolases"/>
    <property type="match status" value="1"/>
</dbReference>
<dbReference type="PANTHER" id="PTHR20873">
    <property type="entry name" value="L-SERYL-TRNA(SEC) KINASE"/>
    <property type="match status" value="1"/>
</dbReference>